<dbReference type="Proteomes" id="UP001501637">
    <property type="component" value="Unassembled WGS sequence"/>
</dbReference>
<feature type="region of interest" description="Disordered" evidence="1">
    <location>
        <begin position="25"/>
        <end position="63"/>
    </location>
</feature>
<keyword evidence="3" id="KW-0449">Lipoprotein</keyword>
<feature type="compositionally biased region" description="Basic and acidic residues" evidence="1">
    <location>
        <begin position="28"/>
        <end position="37"/>
    </location>
</feature>
<dbReference type="EMBL" id="BAAAUG010000018">
    <property type="protein sequence ID" value="GAA3086972.1"/>
    <property type="molecule type" value="Genomic_DNA"/>
</dbReference>
<gene>
    <name evidence="3" type="ORF">GCM10010449_08160</name>
</gene>
<keyword evidence="4" id="KW-1185">Reference proteome</keyword>
<comment type="caution">
    <text evidence="3">The sequence shown here is derived from an EMBL/GenBank/DDBJ whole genome shotgun (WGS) entry which is preliminary data.</text>
</comment>
<evidence type="ECO:0000256" key="1">
    <source>
        <dbReference type="SAM" id="MobiDB-lite"/>
    </source>
</evidence>
<proteinExistence type="predicted"/>
<dbReference type="RefSeq" id="WP_344518973.1">
    <property type="nucleotide sequence ID" value="NZ_BAAAUG010000018.1"/>
</dbReference>
<evidence type="ECO:0000313" key="3">
    <source>
        <dbReference type="EMBL" id="GAA3086972.1"/>
    </source>
</evidence>
<accession>A0ABP6M7R2</accession>
<name>A0ABP6M7R2_9ACTN</name>
<evidence type="ECO:0000313" key="4">
    <source>
        <dbReference type="Proteomes" id="UP001501637"/>
    </source>
</evidence>
<feature type="signal peptide" evidence="2">
    <location>
        <begin position="1"/>
        <end position="27"/>
    </location>
</feature>
<organism evidence="3 4">
    <name type="scientific">Streptomyces rectiviolaceus</name>
    <dbReference type="NCBI Taxonomy" id="332591"/>
    <lineage>
        <taxon>Bacteria</taxon>
        <taxon>Bacillati</taxon>
        <taxon>Actinomycetota</taxon>
        <taxon>Actinomycetes</taxon>
        <taxon>Kitasatosporales</taxon>
        <taxon>Streptomycetaceae</taxon>
        <taxon>Streptomyces</taxon>
    </lineage>
</organism>
<feature type="chain" id="PRO_5046061746" evidence="2">
    <location>
        <begin position="28"/>
        <end position="215"/>
    </location>
</feature>
<sequence>MNRSIRLMTAALTASAALLLTACGSGGGDKDSSDKIEGAGGGGSKASASPSAKPGGAKRPEVELPGSFKADFAGWQNSDPKKQAILDDGKERLKAEYLAIIDSDPQSKAVSFYNSQQALTSSRTYIKGYVDNNHNLIGKARVFNPQVSISDTGGGVLFYCVDESKGYTEDRKTKEKTGTPDDVNPVLQYRTTLKKTSEGVWSTVSLQTVRGGCDK</sequence>
<keyword evidence="2" id="KW-0732">Signal</keyword>
<feature type="compositionally biased region" description="Low complexity" evidence="1">
    <location>
        <begin position="45"/>
        <end position="57"/>
    </location>
</feature>
<evidence type="ECO:0000256" key="2">
    <source>
        <dbReference type="SAM" id="SignalP"/>
    </source>
</evidence>
<protein>
    <submittedName>
        <fullName evidence="3">Lipoprotein</fullName>
    </submittedName>
</protein>
<dbReference type="PROSITE" id="PS51257">
    <property type="entry name" value="PROKAR_LIPOPROTEIN"/>
    <property type="match status" value="1"/>
</dbReference>
<reference evidence="4" key="1">
    <citation type="journal article" date="2019" name="Int. J. Syst. Evol. Microbiol.">
        <title>The Global Catalogue of Microorganisms (GCM) 10K type strain sequencing project: providing services to taxonomists for standard genome sequencing and annotation.</title>
        <authorList>
            <consortium name="The Broad Institute Genomics Platform"/>
            <consortium name="The Broad Institute Genome Sequencing Center for Infectious Disease"/>
            <person name="Wu L."/>
            <person name="Ma J."/>
        </authorList>
    </citation>
    <scope>NUCLEOTIDE SEQUENCE [LARGE SCALE GENOMIC DNA]</scope>
    <source>
        <strain evidence="4">JCM 9092</strain>
    </source>
</reference>